<evidence type="ECO:0000256" key="1">
    <source>
        <dbReference type="ARBA" id="ARBA00004948"/>
    </source>
</evidence>
<dbReference type="PANTHER" id="PTHR20857:SF15">
    <property type="entry name" value="THIAMINE-PHOSPHATE SYNTHASE"/>
    <property type="match status" value="1"/>
</dbReference>
<evidence type="ECO:0000313" key="4">
    <source>
        <dbReference type="EMBL" id="TLD97629.1"/>
    </source>
</evidence>
<keyword evidence="2" id="KW-0784">Thiamine biosynthesis</keyword>
<comment type="caution">
    <text evidence="4">The sequence shown here is derived from an EMBL/GenBank/DDBJ whole genome shotgun (WGS) entry which is preliminary data.</text>
</comment>
<dbReference type="Gene3D" id="3.20.20.70">
    <property type="entry name" value="Aldolase class I"/>
    <property type="match status" value="1"/>
</dbReference>
<gene>
    <name evidence="4" type="ORF">LS71_002480</name>
</gene>
<dbReference type="GO" id="GO:0009228">
    <property type="term" value="P:thiamine biosynthetic process"/>
    <property type="evidence" value="ECO:0007669"/>
    <property type="project" value="UniProtKB-KW"/>
</dbReference>
<dbReference type="SUPFAM" id="SSF51391">
    <property type="entry name" value="Thiamin phosphate synthase"/>
    <property type="match status" value="1"/>
</dbReference>
<feature type="domain" description="Thiamine phosphate synthase/TenI" evidence="3">
    <location>
        <begin position="68"/>
        <end position="178"/>
    </location>
</feature>
<dbReference type="InterPro" id="IPR022998">
    <property type="entry name" value="ThiamineP_synth_TenI"/>
</dbReference>
<protein>
    <submittedName>
        <fullName evidence="4">Thiamine phosphate synthase</fullName>
    </submittedName>
</protein>
<proteinExistence type="predicted"/>
<dbReference type="Pfam" id="PF02581">
    <property type="entry name" value="TMP-TENI"/>
    <property type="match status" value="1"/>
</dbReference>
<dbReference type="InterPro" id="IPR013785">
    <property type="entry name" value="Aldolase_TIM"/>
</dbReference>
<dbReference type="RefSeq" id="WP_034353379.1">
    <property type="nucleotide sequence ID" value="NZ_JRPR02000001.1"/>
</dbReference>
<reference evidence="4 5" key="1">
    <citation type="journal article" date="2014" name="Genome Announc.">
        <title>Draft genome sequences of eight enterohepatic helicobacter species isolated from both laboratory and wild rodents.</title>
        <authorList>
            <person name="Sheh A."/>
            <person name="Shen Z."/>
            <person name="Fox J.G."/>
        </authorList>
    </citation>
    <scope>NUCLEOTIDE SEQUENCE [LARGE SCALE GENOMIC DNA]</scope>
    <source>
        <strain evidence="4 5">MIT 09-6949</strain>
    </source>
</reference>
<organism evidence="4 5">
    <name type="scientific">Helicobacter jaachi</name>
    <dbReference type="NCBI Taxonomy" id="1677920"/>
    <lineage>
        <taxon>Bacteria</taxon>
        <taxon>Pseudomonadati</taxon>
        <taxon>Campylobacterota</taxon>
        <taxon>Epsilonproteobacteria</taxon>
        <taxon>Campylobacterales</taxon>
        <taxon>Helicobacteraceae</taxon>
        <taxon>Helicobacter</taxon>
    </lineage>
</organism>
<dbReference type="Proteomes" id="UP000029733">
    <property type="component" value="Unassembled WGS sequence"/>
</dbReference>
<dbReference type="GO" id="GO:0005737">
    <property type="term" value="C:cytoplasm"/>
    <property type="evidence" value="ECO:0007669"/>
    <property type="project" value="TreeGrafter"/>
</dbReference>
<dbReference type="CDD" id="cd00564">
    <property type="entry name" value="TMP_TenI"/>
    <property type="match status" value="1"/>
</dbReference>
<evidence type="ECO:0000313" key="5">
    <source>
        <dbReference type="Proteomes" id="UP000029733"/>
    </source>
</evidence>
<dbReference type="GO" id="GO:0004789">
    <property type="term" value="F:thiamine-phosphate diphosphorylase activity"/>
    <property type="evidence" value="ECO:0007669"/>
    <property type="project" value="TreeGrafter"/>
</dbReference>
<evidence type="ECO:0000256" key="2">
    <source>
        <dbReference type="ARBA" id="ARBA00022977"/>
    </source>
</evidence>
<dbReference type="OrthoDB" id="5347413at2"/>
<accession>A0A4U8TCF8</accession>
<sequence length="182" mass="20218">MRTTKFISLLITPDISKAYVENLAQTPPTADWIMYRHRDSEYLEAFVRLFAHKLLLNLPFQNAQEICTLARDCAGVHLKSYLLDSIPQLKASDSFAHKIIGYSAHSVEEIESALAYGAHYCTLSPIFPTPNKGTPLGLGVLERMSPALRARTIALGGIKAEHIPHLKALHLKGFGAISYFKL</sequence>
<evidence type="ECO:0000259" key="3">
    <source>
        <dbReference type="Pfam" id="PF02581"/>
    </source>
</evidence>
<keyword evidence="5" id="KW-1185">Reference proteome</keyword>
<dbReference type="PANTHER" id="PTHR20857">
    <property type="entry name" value="THIAMINE-PHOSPHATE PYROPHOSPHORYLASE"/>
    <property type="match status" value="1"/>
</dbReference>
<dbReference type="AlphaFoldDB" id="A0A4U8TCF8"/>
<dbReference type="EMBL" id="JRPR02000001">
    <property type="protein sequence ID" value="TLD97629.1"/>
    <property type="molecule type" value="Genomic_DNA"/>
</dbReference>
<name>A0A4U8TCF8_9HELI</name>
<dbReference type="STRING" id="1677920.LS71_02815"/>
<dbReference type="InterPro" id="IPR036206">
    <property type="entry name" value="ThiamineP_synth_sf"/>
</dbReference>
<comment type="pathway">
    <text evidence="1">Cofactor biosynthesis; thiamine diphosphate biosynthesis.</text>
</comment>